<reference evidence="2" key="1">
    <citation type="journal article" date="2020" name="Appl. Environ. Microbiol.">
        <title>Diazotrophic Anaeromyxobacter Isolates from Soils.</title>
        <authorList>
            <person name="Masuda Y."/>
            <person name="Yamanaka H."/>
            <person name="Xu Z.X."/>
            <person name="Shiratori Y."/>
            <person name="Aono T."/>
            <person name="Amachi S."/>
            <person name="Senoo K."/>
            <person name="Itoh H."/>
        </authorList>
    </citation>
    <scope>NUCLEOTIDE SEQUENCE [LARGE SCALE GENOMIC DNA]</scope>
    <source>
        <strain evidence="2">R267</strain>
    </source>
</reference>
<dbReference type="Proteomes" id="UP000503640">
    <property type="component" value="Unassembled WGS sequence"/>
</dbReference>
<dbReference type="RefSeq" id="WP_176063323.1">
    <property type="nucleotide sequence ID" value="NZ_BJTG01000002.1"/>
</dbReference>
<dbReference type="EMBL" id="BJTG01000002">
    <property type="protein sequence ID" value="GEJ56129.1"/>
    <property type="molecule type" value="Genomic_DNA"/>
</dbReference>
<name>A0A7I9VIW5_9BACT</name>
<evidence type="ECO:0000313" key="2">
    <source>
        <dbReference type="Proteomes" id="UP000503640"/>
    </source>
</evidence>
<protein>
    <submittedName>
        <fullName evidence="1">Uncharacterized protein</fullName>
    </submittedName>
</protein>
<evidence type="ECO:0000313" key="1">
    <source>
        <dbReference type="EMBL" id="GEJ56129.1"/>
    </source>
</evidence>
<dbReference type="AlphaFoldDB" id="A0A7I9VIW5"/>
<proteinExistence type="predicted"/>
<organism evidence="1 2">
    <name type="scientific">Anaeromyxobacter diazotrophicus</name>
    <dbReference type="NCBI Taxonomy" id="2590199"/>
    <lineage>
        <taxon>Bacteria</taxon>
        <taxon>Pseudomonadati</taxon>
        <taxon>Myxococcota</taxon>
        <taxon>Myxococcia</taxon>
        <taxon>Myxococcales</taxon>
        <taxon>Cystobacterineae</taxon>
        <taxon>Anaeromyxobacteraceae</taxon>
        <taxon>Anaeromyxobacter</taxon>
    </lineage>
</organism>
<accession>A0A7I9VIW5</accession>
<gene>
    <name evidence="1" type="ORF">AMYX_08700</name>
</gene>
<comment type="caution">
    <text evidence="1">The sequence shown here is derived from an EMBL/GenBank/DDBJ whole genome shotgun (WGS) entry which is preliminary data.</text>
</comment>
<sequence>MPLLDEQKRRALEFQARDPCEAMAQSTEGQVYTGLDFSAAYVAAKALVDGLRRGVSADLVEELDDAAAEFTAERLAEIGLSKDGAN</sequence>
<keyword evidence="2" id="KW-1185">Reference proteome</keyword>